<organism evidence="1 2">
    <name type="scientific">Echria macrotheca</name>
    <dbReference type="NCBI Taxonomy" id="438768"/>
    <lineage>
        <taxon>Eukaryota</taxon>
        <taxon>Fungi</taxon>
        <taxon>Dikarya</taxon>
        <taxon>Ascomycota</taxon>
        <taxon>Pezizomycotina</taxon>
        <taxon>Sordariomycetes</taxon>
        <taxon>Sordariomycetidae</taxon>
        <taxon>Sordariales</taxon>
        <taxon>Schizotheciaceae</taxon>
        <taxon>Echria</taxon>
    </lineage>
</organism>
<dbReference type="InterPro" id="IPR036770">
    <property type="entry name" value="Ankyrin_rpt-contain_sf"/>
</dbReference>
<evidence type="ECO:0000313" key="2">
    <source>
        <dbReference type="Proteomes" id="UP001239445"/>
    </source>
</evidence>
<proteinExistence type="predicted"/>
<dbReference type="InterPro" id="IPR002110">
    <property type="entry name" value="Ankyrin_rpt"/>
</dbReference>
<dbReference type="AlphaFoldDB" id="A0AAJ0B474"/>
<reference evidence="1" key="1">
    <citation type="submission" date="2023-06" db="EMBL/GenBank/DDBJ databases">
        <title>Genome-scale phylogeny and comparative genomics of the fungal order Sordariales.</title>
        <authorList>
            <consortium name="Lawrence Berkeley National Laboratory"/>
            <person name="Hensen N."/>
            <person name="Bonometti L."/>
            <person name="Westerberg I."/>
            <person name="Brannstrom I.O."/>
            <person name="Guillou S."/>
            <person name="Cros-Aarteil S."/>
            <person name="Calhoun S."/>
            <person name="Haridas S."/>
            <person name="Kuo A."/>
            <person name="Mondo S."/>
            <person name="Pangilinan J."/>
            <person name="Riley R."/>
            <person name="Labutti K."/>
            <person name="Andreopoulos B."/>
            <person name="Lipzen A."/>
            <person name="Chen C."/>
            <person name="Yanf M."/>
            <person name="Daum C."/>
            <person name="Ng V."/>
            <person name="Clum A."/>
            <person name="Steindorff A."/>
            <person name="Ohm R."/>
            <person name="Martin F."/>
            <person name="Silar P."/>
            <person name="Natvig D."/>
            <person name="Lalanne C."/>
            <person name="Gautier V."/>
            <person name="Ament-Velasquez S.L."/>
            <person name="Kruys A."/>
            <person name="Hutchinson M.I."/>
            <person name="Powell A.J."/>
            <person name="Barry K."/>
            <person name="Miller A.N."/>
            <person name="Grigoriev I.V."/>
            <person name="Debuchy R."/>
            <person name="Gladieux P."/>
            <person name="Thoren M.H."/>
            <person name="Johannesson H."/>
        </authorList>
    </citation>
    <scope>NUCLEOTIDE SEQUENCE</scope>
    <source>
        <strain evidence="1">PSN4</strain>
    </source>
</reference>
<evidence type="ECO:0008006" key="3">
    <source>
        <dbReference type="Google" id="ProtNLM"/>
    </source>
</evidence>
<sequence>MQQTSLHEAARFGWVEVAKLLVTQWGADVNATLRLGGNTVLHAIVDPESSAAHRRFYRDSAPERSIALPLCDDHVAIVELLLQNHALPNQTRFSDGLTAQDLVSRQLGSGDQGMESQERTILGRILKLLRSPPPVEPGHQGRLIREAEPHRMHLDGEQMVLCDCFTARLQYHEPDSFMYREVGVGSRISHGHEALYFVCQLESWAKSRESETHTRKLEPWARPRERSWRWIHVPMNNKAWVKNIIRAMKIEHIWEEGDLKEAEDFIEESYDEIRGPEPYARFRRPHFSPRRERHPNCSSLVIPYFDTEALVEYLDRKEAPNEGFRLRRDLERAYSTASNLSDDVHFPCTLDQSYYLSLSDATSTERDKTQVAVKYAERLEEESSPRGRLHETDKTIITAFPDRCCKIPSPDLLKHICQSLETDPCETMESNIVRILRHTLGFLDAPTNAGLQHNLFDIFEQSISFRAYGETDCYNRFHQASEAQRARYTDAAEDTSRILNRRRRRDEEEMCDISREIEHLCEIKDIRDELKMIERVLDDQLMVLRQYGEGFDIESRVMNGVDALERLLRTKLSKLRRLNEDARTVEASSFLMAVPSRDFPRNEEGSDIAWTWQQVVAGTLVTEAITFLGIAAFWLAAPTRPNDSGDGASPSQRRFKQWWRNMWGSDDWRVVEEKDPGGRSKDEETAIVAHTSVEREAVDRKYGLLRVRR</sequence>
<evidence type="ECO:0000313" key="1">
    <source>
        <dbReference type="EMBL" id="KAK1751389.1"/>
    </source>
</evidence>
<dbReference type="SUPFAM" id="SSF48403">
    <property type="entry name" value="Ankyrin repeat"/>
    <property type="match status" value="1"/>
</dbReference>
<keyword evidence="2" id="KW-1185">Reference proteome</keyword>
<name>A0AAJ0B474_9PEZI</name>
<gene>
    <name evidence="1" type="ORF">QBC47DRAFT_434406</name>
</gene>
<protein>
    <recommendedName>
        <fullName evidence="3">Ankyrin repeat protein</fullName>
    </recommendedName>
</protein>
<dbReference type="Proteomes" id="UP001239445">
    <property type="component" value="Unassembled WGS sequence"/>
</dbReference>
<comment type="caution">
    <text evidence="1">The sequence shown here is derived from an EMBL/GenBank/DDBJ whole genome shotgun (WGS) entry which is preliminary data.</text>
</comment>
<dbReference type="Gene3D" id="1.25.40.20">
    <property type="entry name" value="Ankyrin repeat-containing domain"/>
    <property type="match status" value="1"/>
</dbReference>
<accession>A0AAJ0B474</accession>
<dbReference type="Pfam" id="PF00023">
    <property type="entry name" value="Ank"/>
    <property type="match status" value="1"/>
</dbReference>
<dbReference type="EMBL" id="MU839842">
    <property type="protein sequence ID" value="KAK1751389.1"/>
    <property type="molecule type" value="Genomic_DNA"/>
</dbReference>